<organism evidence="2 3">
    <name type="scientific">Nocardia arthritidis</name>
    <dbReference type="NCBI Taxonomy" id="228602"/>
    <lineage>
        <taxon>Bacteria</taxon>
        <taxon>Bacillati</taxon>
        <taxon>Actinomycetota</taxon>
        <taxon>Actinomycetes</taxon>
        <taxon>Mycobacteriales</taxon>
        <taxon>Nocardiaceae</taxon>
        <taxon>Nocardia</taxon>
    </lineage>
</organism>
<feature type="domain" description="Transcription regulator PadR N-terminal" evidence="1">
    <location>
        <begin position="15"/>
        <end position="90"/>
    </location>
</feature>
<evidence type="ECO:0000259" key="1">
    <source>
        <dbReference type="Pfam" id="PF03551"/>
    </source>
</evidence>
<dbReference type="RefSeq" id="WP_167476315.1">
    <property type="nucleotide sequence ID" value="NZ_CP046172.1"/>
</dbReference>
<dbReference type="SUPFAM" id="SSF46785">
    <property type="entry name" value="Winged helix' DNA-binding domain"/>
    <property type="match status" value="1"/>
</dbReference>
<accession>A0A6G9YL76</accession>
<protein>
    <submittedName>
        <fullName evidence="2">PadR family transcriptional regulator</fullName>
    </submittedName>
</protein>
<dbReference type="InterPro" id="IPR036388">
    <property type="entry name" value="WH-like_DNA-bd_sf"/>
</dbReference>
<dbReference type="InterPro" id="IPR036390">
    <property type="entry name" value="WH_DNA-bd_sf"/>
</dbReference>
<sequence length="204" mass="22648">MARRADQRSPLALLVLALLAEAPMHPYLMQQLIRQRGKDTVVNVARSASVYQTIDRLERAGLITHHEHQRAPGKPERAAYRLTEDGQTALYGWLDSMLAEPGREYPEFPAALSVAMLRTPTDLLPLLETRAAALTAELDRLAAQPDYGLPRISMIEDEYRAAMVRAELAWTESIAAELRSGTLSWTMPEIIAAAEQSRKAASSE</sequence>
<reference evidence="2 3" key="1">
    <citation type="journal article" date="2019" name="ACS Chem. Biol.">
        <title>Identification and Mobilization of a Cryptic Antibiotic Biosynthesis Gene Locus from a Human-Pathogenic Nocardia Isolate.</title>
        <authorList>
            <person name="Herisse M."/>
            <person name="Ishida K."/>
            <person name="Porter J.L."/>
            <person name="Howden B."/>
            <person name="Hertweck C."/>
            <person name="Stinear T.P."/>
            <person name="Pidot S.J."/>
        </authorList>
    </citation>
    <scope>NUCLEOTIDE SEQUENCE [LARGE SCALE GENOMIC DNA]</scope>
    <source>
        <strain evidence="2 3">AUSMDU00012717</strain>
    </source>
</reference>
<keyword evidence="3" id="KW-1185">Reference proteome</keyword>
<dbReference type="InterPro" id="IPR005149">
    <property type="entry name" value="Tscrpt_reg_PadR_N"/>
</dbReference>
<dbReference type="PANTHER" id="PTHR43252">
    <property type="entry name" value="TRANSCRIPTIONAL REGULATOR YQJI"/>
    <property type="match status" value="1"/>
</dbReference>
<proteinExistence type="predicted"/>
<dbReference type="EMBL" id="CP046172">
    <property type="protein sequence ID" value="QIS13827.1"/>
    <property type="molecule type" value="Genomic_DNA"/>
</dbReference>
<dbReference type="AlphaFoldDB" id="A0A6G9YL76"/>
<dbReference type="KEGG" id="nah:F5544_29910"/>
<evidence type="ECO:0000313" key="2">
    <source>
        <dbReference type="EMBL" id="QIS13827.1"/>
    </source>
</evidence>
<gene>
    <name evidence="2" type="ORF">F5544_29910</name>
</gene>
<evidence type="ECO:0000313" key="3">
    <source>
        <dbReference type="Proteomes" id="UP000503540"/>
    </source>
</evidence>
<dbReference type="Gene3D" id="1.10.10.10">
    <property type="entry name" value="Winged helix-like DNA-binding domain superfamily/Winged helix DNA-binding domain"/>
    <property type="match status" value="1"/>
</dbReference>
<dbReference type="PANTHER" id="PTHR43252:SF2">
    <property type="entry name" value="TRANSCRIPTION REGULATOR, PADR-LIKE FAMILY"/>
    <property type="match status" value="1"/>
</dbReference>
<name>A0A6G9YL76_9NOCA</name>
<dbReference type="Pfam" id="PF03551">
    <property type="entry name" value="PadR"/>
    <property type="match status" value="1"/>
</dbReference>
<dbReference type="Proteomes" id="UP000503540">
    <property type="component" value="Chromosome"/>
</dbReference>